<reference evidence="1" key="1">
    <citation type="journal article" date="2020" name="Stud. Mycol.">
        <title>101 Dothideomycetes genomes: a test case for predicting lifestyles and emergence of pathogens.</title>
        <authorList>
            <person name="Haridas S."/>
            <person name="Albert R."/>
            <person name="Binder M."/>
            <person name="Bloem J."/>
            <person name="Labutti K."/>
            <person name="Salamov A."/>
            <person name="Andreopoulos B."/>
            <person name="Baker S."/>
            <person name="Barry K."/>
            <person name="Bills G."/>
            <person name="Bluhm B."/>
            <person name="Cannon C."/>
            <person name="Castanera R."/>
            <person name="Culley D."/>
            <person name="Daum C."/>
            <person name="Ezra D."/>
            <person name="Gonzalez J."/>
            <person name="Henrissat B."/>
            <person name="Kuo A."/>
            <person name="Liang C."/>
            <person name="Lipzen A."/>
            <person name="Lutzoni F."/>
            <person name="Magnuson J."/>
            <person name="Mondo S."/>
            <person name="Nolan M."/>
            <person name="Ohm R."/>
            <person name="Pangilinan J."/>
            <person name="Park H.-J."/>
            <person name="Ramirez L."/>
            <person name="Alfaro M."/>
            <person name="Sun H."/>
            <person name="Tritt A."/>
            <person name="Yoshinaga Y."/>
            <person name="Zwiers L.-H."/>
            <person name="Turgeon B."/>
            <person name="Goodwin S."/>
            <person name="Spatafora J."/>
            <person name="Crous P."/>
            <person name="Grigoriev I."/>
        </authorList>
    </citation>
    <scope>NUCLEOTIDE SEQUENCE</scope>
    <source>
        <strain evidence="1">CBS 675.92</strain>
    </source>
</reference>
<sequence length="149" mass="16749">MYVLAVFDAQTPHVFYPPAYHTGTYGLLRAHSGVQIQCKHDCITRGHSAETNNEELLRITNGYREEAKNNSSVLMLLSQAIYHLCRGGYQTLRSQLRFDPSSFNSFHCGSRLQQKIHSIRPHGLESFSALQGSSATDYRDTCPRLSISA</sequence>
<accession>A0A6A5U2W7</accession>
<dbReference type="EMBL" id="ML976989">
    <property type="protein sequence ID" value="KAF1957326.1"/>
    <property type="molecule type" value="Genomic_DNA"/>
</dbReference>
<protein>
    <submittedName>
        <fullName evidence="1">Uncharacterized protein</fullName>
    </submittedName>
</protein>
<dbReference type="Proteomes" id="UP000800035">
    <property type="component" value="Unassembled WGS sequence"/>
</dbReference>
<dbReference type="AlphaFoldDB" id="A0A6A5U2W7"/>
<proteinExistence type="predicted"/>
<evidence type="ECO:0000313" key="2">
    <source>
        <dbReference type="Proteomes" id="UP000800035"/>
    </source>
</evidence>
<keyword evidence="2" id="KW-1185">Reference proteome</keyword>
<name>A0A6A5U2W7_9PLEO</name>
<evidence type="ECO:0000313" key="1">
    <source>
        <dbReference type="EMBL" id="KAF1957326.1"/>
    </source>
</evidence>
<gene>
    <name evidence="1" type="ORF">CC80DRAFT_42389</name>
</gene>
<organism evidence="1 2">
    <name type="scientific">Byssothecium circinans</name>
    <dbReference type="NCBI Taxonomy" id="147558"/>
    <lineage>
        <taxon>Eukaryota</taxon>
        <taxon>Fungi</taxon>
        <taxon>Dikarya</taxon>
        <taxon>Ascomycota</taxon>
        <taxon>Pezizomycotina</taxon>
        <taxon>Dothideomycetes</taxon>
        <taxon>Pleosporomycetidae</taxon>
        <taxon>Pleosporales</taxon>
        <taxon>Massarineae</taxon>
        <taxon>Massarinaceae</taxon>
        <taxon>Byssothecium</taxon>
    </lineage>
</organism>